<protein>
    <recommendedName>
        <fullName evidence="4">DUF2029 domain-containing protein</fullName>
    </recommendedName>
</protein>
<name>A0ABN2M1H3_9ACTN</name>
<keyword evidence="1" id="KW-1133">Transmembrane helix</keyword>
<comment type="caution">
    <text evidence="2">The sequence shown here is derived from an EMBL/GenBank/DDBJ whole genome shotgun (WGS) entry which is preliminary data.</text>
</comment>
<sequence length="433" mass="47141">MVDWRRWTSGRAALLVVMALAGTMVLASYLSKTPCSGPPYDEWGYSRNLANSYRLVCVTDIQYLWVGRGIDLHEMPYIRGDLQPAADPPGTLINGAVEYPVLTGLFMWATALPADNSGEFLGWSAVFLLPVALAIAWQLVTLVGWRALIWAAAPAMVFYSVYNWDLLPVAWTLGAVLAWRSRRFGLSAACLGLGAATKIYPGFFLLPLFIERLVARDRRGAALVAGAGAGAWLAANGPFMAINFKGWWATYAFQAGRPVNLDGNSIYEWGFPDWTTETVDRFSVAVIAIGWLVALVAGWFVARRTGGAYPWVQVGTAMLCVFLAFNKVYSPQYFMWVLPLLALVRVRWGWWVAGWCIDAVLFIGIIRLFDDGGDSLARQAASIGSWGKSLLLMLLFFVVLGARLAVDPHPARATSPPAAPDPVGGAAPALGIA</sequence>
<evidence type="ECO:0000256" key="1">
    <source>
        <dbReference type="SAM" id="Phobius"/>
    </source>
</evidence>
<evidence type="ECO:0000313" key="3">
    <source>
        <dbReference type="Proteomes" id="UP001500218"/>
    </source>
</evidence>
<dbReference type="EMBL" id="BAAALT010000083">
    <property type="protein sequence ID" value="GAA1806414.1"/>
    <property type="molecule type" value="Genomic_DNA"/>
</dbReference>
<evidence type="ECO:0000313" key="2">
    <source>
        <dbReference type="EMBL" id="GAA1806414.1"/>
    </source>
</evidence>
<feature type="transmembrane region" description="Helical" evidence="1">
    <location>
        <begin position="308"/>
        <end position="328"/>
    </location>
</feature>
<reference evidence="2 3" key="1">
    <citation type="journal article" date="2019" name="Int. J. Syst. Evol. Microbiol.">
        <title>The Global Catalogue of Microorganisms (GCM) 10K type strain sequencing project: providing services to taxonomists for standard genome sequencing and annotation.</title>
        <authorList>
            <consortium name="The Broad Institute Genomics Platform"/>
            <consortium name="The Broad Institute Genome Sequencing Center for Infectious Disease"/>
            <person name="Wu L."/>
            <person name="Ma J."/>
        </authorList>
    </citation>
    <scope>NUCLEOTIDE SEQUENCE [LARGE SCALE GENOMIC DNA]</scope>
    <source>
        <strain evidence="2 3">JCM 13250</strain>
    </source>
</reference>
<feature type="transmembrane region" description="Helical" evidence="1">
    <location>
        <begin position="390"/>
        <end position="406"/>
    </location>
</feature>
<keyword evidence="1" id="KW-0812">Transmembrane</keyword>
<feature type="transmembrane region" description="Helical" evidence="1">
    <location>
        <begin position="12"/>
        <end position="30"/>
    </location>
</feature>
<feature type="transmembrane region" description="Helical" evidence="1">
    <location>
        <begin position="221"/>
        <end position="242"/>
    </location>
</feature>
<dbReference type="Proteomes" id="UP001500218">
    <property type="component" value="Unassembled WGS sequence"/>
</dbReference>
<evidence type="ECO:0008006" key="4">
    <source>
        <dbReference type="Google" id="ProtNLM"/>
    </source>
</evidence>
<feature type="transmembrane region" description="Helical" evidence="1">
    <location>
        <begin position="120"/>
        <end position="140"/>
    </location>
</feature>
<organism evidence="2 3">
    <name type="scientific">Luedemannella flava</name>
    <dbReference type="NCBI Taxonomy" id="349316"/>
    <lineage>
        <taxon>Bacteria</taxon>
        <taxon>Bacillati</taxon>
        <taxon>Actinomycetota</taxon>
        <taxon>Actinomycetes</taxon>
        <taxon>Micromonosporales</taxon>
        <taxon>Micromonosporaceae</taxon>
        <taxon>Luedemannella</taxon>
    </lineage>
</organism>
<feature type="transmembrane region" description="Helical" evidence="1">
    <location>
        <begin position="184"/>
        <end position="209"/>
    </location>
</feature>
<proteinExistence type="predicted"/>
<keyword evidence="1" id="KW-0472">Membrane</keyword>
<gene>
    <name evidence="2" type="ORF">GCM10009682_30430</name>
</gene>
<keyword evidence="3" id="KW-1185">Reference proteome</keyword>
<accession>A0ABN2M1H3</accession>
<feature type="transmembrane region" description="Helical" evidence="1">
    <location>
        <begin position="282"/>
        <end position="301"/>
    </location>
</feature>
<feature type="transmembrane region" description="Helical" evidence="1">
    <location>
        <begin position="348"/>
        <end position="369"/>
    </location>
</feature>